<evidence type="ECO:0000256" key="6">
    <source>
        <dbReference type="ARBA" id="ARBA00022801"/>
    </source>
</evidence>
<evidence type="ECO:0000256" key="1">
    <source>
        <dbReference type="ARBA" id="ARBA00004123"/>
    </source>
</evidence>
<dbReference type="GO" id="GO:0003676">
    <property type="term" value="F:nucleic acid binding"/>
    <property type="evidence" value="ECO:0007669"/>
    <property type="project" value="InterPro"/>
</dbReference>
<evidence type="ECO:0000256" key="9">
    <source>
        <dbReference type="ARBA" id="ARBA00025599"/>
    </source>
</evidence>
<reference evidence="12" key="1">
    <citation type="submission" date="2022-11" db="EMBL/GenBank/DDBJ databases">
        <title>Chromosomal genome sequence assembly and mating type (MAT) locus characterization of the leprose asexual lichenized fungus Lepraria neglecta (Nyl.) Erichsen.</title>
        <authorList>
            <person name="Allen J.L."/>
            <person name="Pfeffer B."/>
        </authorList>
    </citation>
    <scope>NUCLEOTIDE SEQUENCE</scope>
    <source>
        <strain evidence="12">Allen 5258</strain>
    </source>
</reference>
<evidence type="ECO:0000256" key="10">
    <source>
        <dbReference type="SAM" id="MobiDB-lite"/>
    </source>
</evidence>
<evidence type="ECO:0000313" key="13">
    <source>
        <dbReference type="Proteomes" id="UP001276659"/>
    </source>
</evidence>
<evidence type="ECO:0000256" key="8">
    <source>
        <dbReference type="ARBA" id="ARBA00023242"/>
    </source>
</evidence>
<dbReference type="PANTHER" id="PTHR12801">
    <property type="entry name" value="RNA EXONUCLEASE REXO1 / RECO3 FAMILY MEMBER-RELATED"/>
    <property type="match status" value="1"/>
</dbReference>
<dbReference type="AlphaFoldDB" id="A0AAD9ZAG2"/>
<dbReference type="GO" id="GO:0008408">
    <property type="term" value="F:3'-5' exonuclease activity"/>
    <property type="evidence" value="ECO:0007669"/>
    <property type="project" value="InterPro"/>
</dbReference>
<name>A0AAD9ZAG2_9LECA</name>
<keyword evidence="6" id="KW-0378">Hydrolase</keyword>
<evidence type="ECO:0000256" key="7">
    <source>
        <dbReference type="ARBA" id="ARBA00022839"/>
    </source>
</evidence>
<evidence type="ECO:0000256" key="5">
    <source>
        <dbReference type="ARBA" id="ARBA00022722"/>
    </source>
</evidence>
<dbReference type="Proteomes" id="UP001276659">
    <property type="component" value="Unassembled WGS sequence"/>
</dbReference>
<keyword evidence="4" id="KW-0698">rRNA processing</keyword>
<dbReference type="GO" id="GO:0000027">
    <property type="term" value="P:ribosomal large subunit assembly"/>
    <property type="evidence" value="ECO:0007669"/>
    <property type="project" value="TreeGrafter"/>
</dbReference>
<dbReference type="InterPro" id="IPR036397">
    <property type="entry name" value="RNaseH_sf"/>
</dbReference>
<dbReference type="Pfam" id="PF00929">
    <property type="entry name" value="RNase_T"/>
    <property type="match status" value="1"/>
</dbReference>
<dbReference type="PANTHER" id="PTHR12801:SF45">
    <property type="entry name" value="RNA EXONUCLEASE 4"/>
    <property type="match status" value="1"/>
</dbReference>
<dbReference type="InterPro" id="IPR047021">
    <property type="entry name" value="REXO1/3/4-like"/>
</dbReference>
<evidence type="ECO:0000313" key="12">
    <source>
        <dbReference type="EMBL" id="KAK3174621.1"/>
    </source>
</evidence>
<dbReference type="InterPro" id="IPR012337">
    <property type="entry name" value="RNaseH-like_sf"/>
</dbReference>
<comment type="subcellular location">
    <subcellularLocation>
        <location evidence="1">Nucleus</location>
    </subcellularLocation>
</comment>
<feature type="domain" description="Exonuclease" evidence="11">
    <location>
        <begin position="140"/>
        <end position="302"/>
    </location>
</feature>
<dbReference type="GO" id="GO:0005634">
    <property type="term" value="C:nucleus"/>
    <property type="evidence" value="ECO:0007669"/>
    <property type="project" value="UniProtKB-SubCell"/>
</dbReference>
<evidence type="ECO:0000256" key="3">
    <source>
        <dbReference type="ARBA" id="ARBA00016937"/>
    </source>
</evidence>
<keyword evidence="7" id="KW-0269">Exonuclease</keyword>
<keyword evidence="5" id="KW-0540">Nuclease</keyword>
<dbReference type="CDD" id="cd06144">
    <property type="entry name" value="REX4_like"/>
    <property type="match status" value="1"/>
</dbReference>
<keyword evidence="8" id="KW-0539">Nucleus</keyword>
<evidence type="ECO:0000259" key="11">
    <source>
        <dbReference type="SMART" id="SM00479"/>
    </source>
</evidence>
<evidence type="ECO:0000256" key="4">
    <source>
        <dbReference type="ARBA" id="ARBA00022552"/>
    </source>
</evidence>
<comment type="caution">
    <text evidence="12">The sequence shown here is derived from an EMBL/GenBank/DDBJ whole genome shotgun (WGS) entry which is preliminary data.</text>
</comment>
<feature type="region of interest" description="Disordered" evidence="10">
    <location>
        <begin position="24"/>
        <end position="49"/>
    </location>
</feature>
<dbReference type="InterPro" id="IPR037431">
    <property type="entry name" value="REX4_DEDDh_dom"/>
</dbReference>
<comment type="similarity">
    <text evidence="2">Belongs to the REXO4 family.</text>
</comment>
<feature type="region of interest" description="Disordered" evidence="10">
    <location>
        <begin position="316"/>
        <end position="340"/>
    </location>
</feature>
<evidence type="ECO:0000256" key="2">
    <source>
        <dbReference type="ARBA" id="ARBA00010489"/>
    </source>
</evidence>
<protein>
    <recommendedName>
        <fullName evidence="3">RNA exonuclease 4</fullName>
    </recommendedName>
</protein>
<dbReference type="EMBL" id="JASNWA010000006">
    <property type="protein sequence ID" value="KAK3174621.1"/>
    <property type="molecule type" value="Genomic_DNA"/>
</dbReference>
<accession>A0AAD9ZAG2</accession>
<keyword evidence="13" id="KW-1185">Reference proteome</keyword>
<feature type="compositionally biased region" description="Basic and acidic residues" evidence="10">
    <location>
        <begin position="316"/>
        <end position="328"/>
    </location>
</feature>
<organism evidence="12 13">
    <name type="scientific">Lepraria neglecta</name>
    <dbReference type="NCBI Taxonomy" id="209136"/>
    <lineage>
        <taxon>Eukaryota</taxon>
        <taxon>Fungi</taxon>
        <taxon>Dikarya</taxon>
        <taxon>Ascomycota</taxon>
        <taxon>Pezizomycotina</taxon>
        <taxon>Lecanoromycetes</taxon>
        <taxon>OSLEUM clade</taxon>
        <taxon>Lecanoromycetidae</taxon>
        <taxon>Lecanorales</taxon>
        <taxon>Lecanorineae</taxon>
        <taxon>Stereocaulaceae</taxon>
        <taxon>Lepraria</taxon>
    </lineage>
</organism>
<dbReference type="GO" id="GO:0006364">
    <property type="term" value="P:rRNA processing"/>
    <property type="evidence" value="ECO:0007669"/>
    <property type="project" value="UniProtKB-KW"/>
</dbReference>
<dbReference type="SMART" id="SM00479">
    <property type="entry name" value="EXOIII"/>
    <property type="match status" value="1"/>
</dbReference>
<proteinExistence type="inferred from homology"/>
<sequence>MANGIVPGVELKDLSSNWKKLQATLKADTSKPPKRKASESVLQPQRNGVKHRKLEHNTKIPDHSKGRDTVKASGMGLSWSKCKEDAPSESLALWAEDNEIPAKDLAAAYGTSLKSTSIPDSKSTEDKINEGLSPTAEAGKFIAIDCEMVGVGPTPDNDSALARVSLVNYHGHQLYDSFVLPKEPVTDYRTFVSGITSELLQTARTLETVQADVAKLLDGKILIGHAIKNDLAALLLGHSKRDIRDTSRHPRFRQLAGGKTPSLKKLARDVLGVDIQGGEHSSIEDARAAMLLFRREKDGFEREHLKKWGSDRRRLDKTVDDELENGKGEKKKKKKKKAKK</sequence>
<dbReference type="Gene3D" id="3.30.420.10">
    <property type="entry name" value="Ribonuclease H-like superfamily/Ribonuclease H"/>
    <property type="match status" value="1"/>
</dbReference>
<dbReference type="InterPro" id="IPR013520">
    <property type="entry name" value="Ribonucl_H"/>
</dbReference>
<feature type="compositionally biased region" description="Basic residues" evidence="10">
    <location>
        <begin position="329"/>
        <end position="340"/>
    </location>
</feature>
<gene>
    <name evidence="12" type="ORF">OEA41_001867</name>
</gene>
<dbReference type="FunFam" id="3.30.420.10:FF:000007">
    <property type="entry name" value="Interferon-stimulated exonuclease gene 20"/>
    <property type="match status" value="1"/>
</dbReference>
<comment type="function">
    <text evidence="9">Exoribonuclease involved in ribosome biosynthesis. Involved in the processing of ITS1, the internal transcribed spacer localized between the 18S and 5.8S rRNAs.</text>
</comment>
<dbReference type="SUPFAM" id="SSF53098">
    <property type="entry name" value="Ribonuclease H-like"/>
    <property type="match status" value="1"/>
</dbReference>